<feature type="domain" description="Gfo/Idh/MocA-like oxidoreductase N-terminal" evidence="2">
    <location>
        <begin position="8"/>
        <end position="126"/>
    </location>
</feature>
<accession>A0A2R6Y3U8</accession>
<reference evidence="5" key="1">
    <citation type="journal article" date="2018" name="Sci. Rep.">
        <title>Lignite coal burning seam in the remote Altai Mountains harbors a hydrogen-driven thermophilic microbial community.</title>
        <authorList>
            <person name="Kadnikov V.V."/>
            <person name="Mardanov A.V."/>
            <person name="Ivasenko D.A."/>
            <person name="Antsiferov D.V."/>
            <person name="Beletsky A.V."/>
            <person name="Karnachuk O.V."/>
            <person name="Ravin N.V."/>
        </authorList>
    </citation>
    <scope>NUCLEOTIDE SEQUENCE [LARGE SCALE GENOMIC DNA]</scope>
</reference>
<organism evidence="4 5">
    <name type="scientific">Candidatus Carbonibacillus altaicus</name>
    <dbReference type="NCBI Taxonomy" id="2163959"/>
    <lineage>
        <taxon>Bacteria</taxon>
        <taxon>Bacillati</taxon>
        <taxon>Bacillota</taxon>
        <taxon>Bacilli</taxon>
        <taxon>Bacillales</taxon>
        <taxon>Candidatus Carbonibacillus</taxon>
    </lineage>
</organism>
<dbReference type="Gene3D" id="3.30.360.10">
    <property type="entry name" value="Dihydrodipicolinate Reductase, domain 2"/>
    <property type="match status" value="1"/>
</dbReference>
<comment type="caution">
    <text evidence="4">The sequence shown here is derived from an EMBL/GenBank/DDBJ whole genome shotgun (WGS) entry which is preliminary data.</text>
</comment>
<dbReference type="InterPro" id="IPR004104">
    <property type="entry name" value="Gfo/Idh/MocA-like_OxRdtase_C"/>
</dbReference>
<name>A0A2R6Y3U8_9BACL</name>
<sequence>MGKTNTLGIGVIGAGTISEHHLKAYASHPEARIFAIADLNRERAEQRAKQFGAERVYVDYRELLADPHVDAVSVCTWNNTHAEIALAALQAGKHVLVEKPMTKTVEEAEALVRAARDSDKVVQVGFVRRYGSTTEIVKSFVDAGDLGEIYYAKSSIIRRLGNPGGWFADRERSGGGPLYDIGVHVIDLAWYLMGKPKPIAVTGSVYHKLGNRAHIRHLSFYKAADYRADVNTVEDLALALIKFDNGASLYVDVSYTLHAKKDELTLVLYGDKGGVEVEPELMIVTERHNTIVNLLPQVDFTTFDFAFGFRSEIHWFIDSVLGRKQTLSPPEDGLEVMKMLSAVYRSAEEGRELRLQDREA</sequence>
<dbReference type="AlphaFoldDB" id="A0A2R6Y3U8"/>
<gene>
    <name evidence="4" type="ORF">BSOLF_1663</name>
</gene>
<dbReference type="Proteomes" id="UP000244338">
    <property type="component" value="Unassembled WGS sequence"/>
</dbReference>
<dbReference type="EMBL" id="PEBX01000008">
    <property type="protein sequence ID" value="PTQ57347.1"/>
    <property type="molecule type" value="Genomic_DNA"/>
</dbReference>
<evidence type="ECO:0000313" key="4">
    <source>
        <dbReference type="EMBL" id="PTQ57347.1"/>
    </source>
</evidence>
<dbReference type="InterPro" id="IPR036291">
    <property type="entry name" value="NAD(P)-bd_dom_sf"/>
</dbReference>
<comment type="similarity">
    <text evidence="1">Belongs to the Gfo/Idh/MocA family.</text>
</comment>
<feature type="domain" description="Gfo/Idh/MocA-like oxidoreductase C-terminal" evidence="3">
    <location>
        <begin position="138"/>
        <end position="353"/>
    </location>
</feature>
<dbReference type="InterPro" id="IPR052515">
    <property type="entry name" value="Gfo/Idh/MocA_Oxidoreductase"/>
</dbReference>
<dbReference type="Gene3D" id="3.40.50.720">
    <property type="entry name" value="NAD(P)-binding Rossmann-like Domain"/>
    <property type="match status" value="1"/>
</dbReference>
<dbReference type="GO" id="GO:0000166">
    <property type="term" value="F:nucleotide binding"/>
    <property type="evidence" value="ECO:0007669"/>
    <property type="project" value="InterPro"/>
</dbReference>
<dbReference type="SUPFAM" id="SSF51735">
    <property type="entry name" value="NAD(P)-binding Rossmann-fold domains"/>
    <property type="match status" value="1"/>
</dbReference>
<proteinExistence type="inferred from homology"/>
<dbReference type="Pfam" id="PF01408">
    <property type="entry name" value="GFO_IDH_MocA"/>
    <property type="match status" value="1"/>
</dbReference>
<evidence type="ECO:0000259" key="3">
    <source>
        <dbReference type="Pfam" id="PF02894"/>
    </source>
</evidence>
<evidence type="ECO:0000313" key="5">
    <source>
        <dbReference type="Proteomes" id="UP000244338"/>
    </source>
</evidence>
<dbReference type="InterPro" id="IPR000683">
    <property type="entry name" value="Gfo/Idh/MocA-like_OxRdtase_N"/>
</dbReference>
<protein>
    <submittedName>
        <fullName evidence="4">Myo-inositol 2-dehydrogenase 1</fullName>
    </submittedName>
</protein>
<dbReference type="PANTHER" id="PTHR43249:SF1">
    <property type="entry name" value="D-GLUCOSIDE 3-DEHYDROGENASE"/>
    <property type="match status" value="1"/>
</dbReference>
<dbReference type="PANTHER" id="PTHR43249">
    <property type="entry name" value="UDP-N-ACETYL-2-AMINO-2-DEOXY-D-GLUCURONATE OXIDASE"/>
    <property type="match status" value="1"/>
</dbReference>
<dbReference type="Pfam" id="PF02894">
    <property type="entry name" value="GFO_IDH_MocA_C"/>
    <property type="match status" value="1"/>
</dbReference>
<evidence type="ECO:0000259" key="2">
    <source>
        <dbReference type="Pfam" id="PF01408"/>
    </source>
</evidence>
<dbReference type="SUPFAM" id="SSF55347">
    <property type="entry name" value="Glyceraldehyde-3-phosphate dehydrogenase-like, C-terminal domain"/>
    <property type="match status" value="1"/>
</dbReference>
<evidence type="ECO:0000256" key="1">
    <source>
        <dbReference type="ARBA" id="ARBA00010928"/>
    </source>
</evidence>